<evidence type="ECO:0000256" key="1">
    <source>
        <dbReference type="ARBA" id="ARBA00004496"/>
    </source>
</evidence>
<dbReference type="InterPro" id="IPR003395">
    <property type="entry name" value="RecF/RecN/SMC_N"/>
</dbReference>
<evidence type="ECO:0000256" key="6">
    <source>
        <dbReference type="ARBA" id="ARBA00023125"/>
    </source>
</evidence>
<feature type="coiled-coil region" evidence="7">
    <location>
        <begin position="909"/>
        <end position="1020"/>
    </location>
</feature>
<accession>K0B120</accession>
<dbReference type="PANTHER" id="PTHR43977">
    <property type="entry name" value="STRUCTURAL MAINTENANCE OF CHROMOSOMES PROTEIN 3"/>
    <property type="match status" value="1"/>
</dbReference>
<dbReference type="InterPro" id="IPR010935">
    <property type="entry name" value="SMC_hinge"/>
</dbReference>
<dbReference type="GO" id="GO:0005737">
    <property type="term" value="C:cytoplasm"/>
    <property type="evidence" value="ECO:0007669"/>
    <property type="project" value="UniProtKB-SubCell"/>
</dbReference>
<dbReference type="Proteomes" id="UP000006094">
    <property type="component" value="Chromosome"/>
</dbReference>
<evidence type="ECO:0000256" key="2">
    <source>
        <dbReference type="ARBA" id="ARBA00022490"/>
    </source>
</evidence>
<dbReference type="GO" id="GO:0003677">
    <property type="term" value="F:DNA binding"/>
    <property type="evidence" value="ECO:0007669"/>
    <property type="project" value="UniProtKB-UniRule"/>
</dbReference>
<dbReference type="GO" id="GO:0016887">
    <property type="term" value="F:ATP hydrolysis activity"/>
    <property type="evidence" value="ECO:0007669"/>
    <property type="project" value="InterPro"/>
</dbReference>
<feature type="coiled-coil region" evidence="7">
    <location>
        <begin position="283"/>
        <end position="380"/>
    </location>
</feature>
<dbReference type="InterPro" id="IPR027417">
    <property type="entry name" value="P-loop_NTPase"/>
</dbReference>
<comment type="similarity">
    <text evidence="7">Belongs to the SMC family.</text>
</comment>
<name>K0B120_GOTA9</name>
<dbReference type="NCBIfam" id="TIGR02168">
    <property type="entry name" value="SMC_prok_B"/>
    <property type="match status" value="1"/>
</dbReference>
<dbReference type="GO" id="GO:0030261">
    <property type="term" value="P:chromosome condensation"/>
    <property type="evidence" value="ECO:0007669"/>
    <property type="project" value="InterPro"/>
</dbReference>
<reference evidence="9 10" key="1">
    <citation type="journal article" date="2012" name="PLoS ONE">
        <title>The purine-utilizing bacterium Clostridium acidurici 9a: a genome-guided metabolic reconsideration.</title>
        <authorList>
            <person name="Hartwich K."/>
            <person name="Poehlein A."/>
            <person name="Daniel R."/>
        </authorList>
    </citation>
    <scope>NUCLEOTIDE SEQUENCE [LARGE SCALE GENOMIC DNA]</scope>
    <source>
        <strain evidence="10">ATCC 7906 / DSM 604 / BCRC 14475 / CIP 104303 / KCTC 5404 / NCIMB 10678 / 9a</strain>
    </source>
</reference>
<dbReference type="eggNOG" id="COG1196">
    <property type="taxonomic scope" value="Bacteria"/>
</dbReference>
<gene>
    <name evidence="7 9" type="primary">smc</name>
    <name evidence="9" type="ordered locus">Curi_c16270</name>
</gene>
<dbReference type="STRING" id="1128398.Curi_c16270"/>
<dbReference type="InterPro" id="IPR011890">
    <property type="entry name" value="SMC_prok"/>
</dbReference>
<keyword evidence="6 7" id="KW-0238">DNA-binding</keyword>
<feature type="domain" description="SMC hinge" evidence="8">
    <location>
        <begin position="525"/>
        <end position="643"/>
    </location>
</feature>
<dbReference type="AlphaFoldDB" id="K0B120"/>
<comment type="function">
    <text evidence="7">Required for chromosome condensation and partitioning.</text>
</comment>
<evidence type="ECO:0000256" key="4">
    <source>
        <dbReference type="ARBA" id="ARBA00022840"/>
    </source>
</evidence>
<keyword evidence="2 7" id="KW-0963">Cytoplasm</keyword>
<dbReference type="EMBL" id="CP003326">
    <property type="protein sequence ID" value="AFS78635.1"/>
    <property type="molecule type" value="Genomic_DNA"/>
</dbReference>
<dbReference type="Pfam" id="PF02463">
    <property type="entry name" value="SMC_N"/>
    <property type="match status" value="1"/>
</dbReference>
<dbReference type="SUPFAM" id="SSF52540">
    <property type="entry name" value="P-loop containing nucleoside triphosphate hydrolases"/>
    <property type="match status" value="1"/>
</dbReference>
<dbReference type="SUPFAM" id="SSF57997">
    <property type="entry name" value="Tropomyosin"/>
    <property type="match status" value="1"/>
</dbReference>
<dbReference type="Pfam" id="PF06470">
    <property type="entry name" value="SMC_hinge"/>
    <property type="match status" value="1"/>
</dbReference>
<keyword evidence="3 7" id="KW-0547">Nucleotide-binding</keyword>
<dbReference type="HOGENOM" id="CLU_001042_2_2_9"/>
<keyword evidence="10" id="KW-1185">Reference proteome</keyword>
<dbReference type="CDD" id="cd03278">
    <property type="entry name" value="ABC_SMC_barmotin"/>
    <property type="match status" value="2"/>
</dbReference>
<keyword evidence="4 7" id="KW-0067">ATP-binding</keyword>
<dbReference type="GO" id="GO:0006260">
    <property type="term" value="P:DNA replication"/>
    <property type="evidence" value="ECO:0007669"/>
    <property type="project" value="UniProtKB-UniRule"/>
</dbReference>
<feature type="coiled-coil region" evidence="7">
    <location>
        <begin position="167"/>
        <end position="201"/>
    </location>
</feature>
<comment type="subcellular location">
    <subcellularLocation>
        <location evidence="1 7">Cytoplasm</location>
    </subcellularLocation>
</comment>
<dbReference type="PATRIC" id="fig|1128398.3.peg.1667"/>
<dbReference type="KEGG" id="cad:Curi_c16270"/>
<dbReference type="FunFam" id="3.40.50.300:FF:000984">
    <property type="entry name" value="Chromosome partition protein Smc"/>
    <property type="match status" value="1"/>
</dbReference>
<keyword evidence="5 7" id="KW-0175">Coiled coil</keyword>
<dbReference type="HAMAP" id="MF_01894">
    <property type="entry name" value="Smc_prok"/>
    <property type="match status" value="1"/>
</dbReference>
<dbReference type="SMART" id="SM00968">
    <property type="entry name" value="SMC_hinge"/>
    <property type="match status" value="1"/>
</dbReference>
<organism evidence="9 10">
    <name type="scientific">Gottschalkia acidurici (strain ATCC 7906 / DSM 604 / BCRC 14475 / CIP 104303 / KCTC 5404 / NCIMB 10678 / 9a)</name>
    <name type="common">Clostridium acidurici</name>
    <dbReference type="NCBI Taxonomy" id="1128398"/>
    <lineage>
        <taxon>Bacteria</taxon>
        <taxon>Bacillati</taxon>
        <taxon>Bacillota</taxon>
        <taxon>Tissierellia</taxon>
        <taxon>Tissierellales</taxon>
        <taxon>Gottschalkiaceae</taxon>
        <taxon>Gottschalkia</taxon>
    </lineage>
</organism>
<dbReference type="OrthoDB" id="9808768at2"/>
<feature type="binding site" evidence="7">
    <location>
        <begin position="32"/>
        <end position="39"/>
    </location>
    <ligand>
        <name>ATP</name>
        <dbReference type="ChEBI" id="CHEBI:30616"/>
    </ligand>
</feature>
<evidence type="ECO:0000259" key="8">
    <source>
        <dbReference type="SMART" id="SM00968"/>
    </source>
</evidence>
<dbReference type="InterPro" id="IPR036277">
    <property type="entry name" value="SMC_hinge_sf"/>
</dbReference>
<dbReference type="GO" id="GO:0005694">
    <property type="term" value="C:chromosome"/>
    <property type="evidence" value="ECO:0007669"/>
    <property type="project" value="InterPro"/>
</dbReference>
<sequence>MFLKKIEIQGFKSFAQKTEIEFQGGITGVVGPNGSGKSNISDSIRWVLGEQSIKSLRGSKMEDVVFAGTDKRKPLGFAEVTLVLDNSSGRLPVEYSEVSVTRRVFRSGESEYYINKTSCRLKDIKELFMDTGVGKDGYSIVGQGRIDEILSTKSEDRRNIFEEAAGIVKYKTRKEEAEKKLERTQENLLRIDDIVNEIEKQIDPLKSQSEKAIKYKEVSEKLKKLQINTYIREIERIKEELNQIDTQKDLVIDQLQSSKKSKTEIESKYNLIKKEIEKMDFNIEKIQSNKYDAKNNIEKKDSEIKLINEKILYLNKEVNRYEEEMKSLKNNVEEIENQIKENEEKKLELDNKILGFNEKLNAKDNEFKELTKEIETKEKYIEDRKSHVIEVFNLIADKKSKINSLNSFKENIERRLSQISDELEQLNEYGEKIDKDISDNGEKIASNKDKLNAILLNRNEIYDKKNKELSRMEDTAKNINNIRVNLQGKTSNYKLLQDMKKEYEGYYRSVKNALIACEKDKNLGKGVRGVLAELISTPKKYEKAIEVALGSAIQNIVTETQEKAKDIIDYLKKNKLGRVTFLPMSSMSKRYLNTNEQKLLNQEGVVGVASELLKYNEEYTGIIEYLLGRVIVVNDIEDGIKVSKMCNYSLKIVSLDGDVLNPGGSMTGGSLNTGNTNLLGRERQIKELESEIIELNKEQETLTELQKDLESNIKTLENKLVEEDNNIADIKLLLAKIENKYAQNHDEKEKNKNMIDKYLLEQKSLIEESISIVKDTDFIDKELEDLKNQNNITQKNIEEHMKSFESEKIKKDNLWKEITELRVDKASLEQEFKNIIQTLNRLEENKKESLSNIDSKSIEKDKTLKDIEDLQLKQKESIDEKNSFSDLFRDYELKLNDIRADKNNFVQSHLNEEQKLNEINERVSELEKGKNTLELKFERYNIQYENYNNKMWDEYELSFQMALDYKIEVENFNEIQNEIKELKNIIKSLGNINLNAIEEYKNIKERHEFLTSQRDDLIEAKESLNLVIKDMDAKMKEQFKENFYIIRSNFIEVFAKLFGGGKADVYLQDEENILSCGIEIVAQPPGKKLQNLSLLSGGERALTAIALLFAILKTKPTPFCVLDEIEAALDDANVYRYAEYLREFSDSTQFIVITHRKGTMEGADSLYGVTMEEEGISKLVSVKLSDKEIGQVS</sequence>
<dbReference type="PIRSF" id="PIRSF005719">
    <property type="entry name" value="SMC"/>
    <property type="match status" value="1"/>
</dbReference>
<dbReference type="GO" id="GO:0007062">
    <property type="term" value="P:sister chromatid cohesion"/>
    <property type="evidence" value="ECO:0007669"/>
    <property type="project" value="InterPro"/>
</dbReference>
<evidence type="ECO:0000256" key="5">
    <source>
        <dbReference type="ARBA" id="ARBA00023054"/>
    </source>
</evidence>
<dbReference type="GO" id="GO:0005524">
    <property type="term" value="F:ATP binding"/>
    <property type="evidence" value="ECO:0007669"/>
    <property type="project" value="UniProtKB-UniRule"/>
</dbReference>
<dbReference type="GO" id="GO:0007059">
    <property type="term" value="P:chromosome segregation"/>
    <property type="evidence" value="ECO:0007669"/>
    <property type="project" value="UniProtKB-UniRule"/>
</dbReference>
<feature type="coiled-coil region" evidence="7">
    <location>
        <begin position="678"/>
        <end position="740"/>
    </location>
</feature>
<protein>
    <recommendedName>
        <fullName evidence="7">Chromosome partition protein Smc</fullName>
    </recommendedName>
</protein>
<dbReference type="Gene3D" id="3.30.70.1620">
    <property type="match status" value="1"/>
</dbReference>
<dbReference type="InterPro" id="IPR024704">
    <property type="entry name" value="SMC"/>
</dbReference>
<evidence type="ECO:0000313" key="9">
    <source>
        <dbReference type="EMBL" id="AFS78635.1"/>
    </source>
</evidence>
<dbReference type="FunFam" id="3.40.50.300:FF:000901">
    <property type="entry name" value="Chromosome partition protein Smc"/>
    <property type="match status" value="1"/>
</dbReference>
<proteinExistence type="inferred from homology"/>
<feature type="coiled-coil region" evidence="7">
    <location>
        <begin position="227"/>
        <end position="254"/>
    </location>
</feature>
<evidence type="ECO:0000256" key="7">
    <source>
        <dbReference type="HAMAP-Rule" id="MF_01894"/>
    </source>
</evidence>
<feature type="coiled-coil region" evidence="7">
    <location>
        <begin position="783"/>
        <end position="859"/>
    </location>
</feature>
<comment type="subunit">
    <text evidence="7">Homodimer.</text>
</comment>
<evidence type="ECO:0000256" key="3">
    <source>
        <dbReference type="ARBA" id="ARBA00022741"/>
    </source>
</evidence>
<dbReference type="Gene3D" id="3.40.50.300">
    <property type="entry name" value="P-loop containing nucleotide triphosphate hydrolases"/>
    <property type="match status" value="2"/>
</dbReference>
<dbReference type="Gene3D" id="1.20.1060.20">
    <property type="match status" value="1"/>
</dbReference>
<comment type="domain">
    <text evidence="7">Contains large globular domains required for ATP hydrolysis at each terminus and a third globular domain forming a flexible hinge near the middle of the molecule. These domains are separated by coiled-coil structures.</text>
</comment>
<dbReference type="RefSeq" id="WP_014967771.1">
    <property type="nucleotide sequence ID" value="NC_018664.1"/>
</dbReference>
<dbReference type="SUPFAM" id="SSF75553">
    <property type="entry name" value="Smc hinge domain"/>
    <property type="match status" value="1"/>
</dbReference>
<evidence type="ECO:0000313" key="10">
    <source>
        <dbReference type="Proteomes" id="UP000006094"/>
    </source>
</evidence>